<evidence type="ECO:0000256" key="6">
    <source>
        <dbReference type="ARBA" id="ARBA00022679"/>
    </source>
</evidence>
<keyword evidence="5" id="KW-0597">Phosphoprotein</keyword>
<keyword evidence="7" id="KW-0547">Nucleotide-binding</keyword>
<protein>
    <recommendedName>
        <fullName evidence="3">histidine kinase</fullName>
        <ecNumber evidence="3">2.7.13.3</ecNumber>
    </recommendedName>
</protein>
<dbReference type="InterPro" id="IPR003660">
    <property type="entry name" value="HAMP_dom"/>
</dbReference>
<name>A0A2A5W7H5_9GAMM</name>
<dbReference type="InterPro" id="IPR050351">
    <property type="entry name" value="BphY/WalK/GraS-like"/>
</dbReference>
<dbReference type="EMBL" id="NTJZ01000019">
    <property type="protein sequence ID" value="PDH32254.1"/>
    <property type="molecule type" value="Genomic_DNA"/>
</dbReference>
<evidence type="ECO:0000256" key="8">
    <source>
        <dbReference type="ARBA" id="ARBA00022777"/>
    </source>
</evidence>
<keyword evidence="10" id="KW-0902">Two-component regulatory system</keyword>
<dbReference type="InterPro" id="IPR003661">
    <property type="entry name" value="HisK_dim/P_dom"/>
</dbReference>
<dbReference type="GO" id="GO:0005886">
    <property type="term" value="C:plasma membrane"/>
    <property type="evidence" value="ECO:0007669"/>
    <property type="project" value="UniProtKB-SubCell"/>
</dbReference>
<dbReference type="Gene3D" id="3.30.565.10">
    <property type="entry name" value="Histidine kinase-like ATPase, C-terminal domain"/>
    <property type="match status" value="1"/>
</dbReference>
<dbReference type="PROSITE" id="PS50885">
    <property type="entry name" value="HAMP"/>
    <property type="match status" value="1"/>
</dbReference>
<evidence type="ECO:0000256" key="1">
    <source>
        <dbReference type="ARBA" id="ARBA00000085"/>
    </source>
</evidence>
<dbReference type="InterPro" id="IPR036890">
    <property type="entry name" value="HATPase_C_sf"/>
</dbReference>
<dbReference type="InterPro" id="IPR013656">
    <property type="entry name" value="PAS_4"/>
</dbReference>
<dbReference type="SMART" id="SM00304">
    <property type="entry name" value="HAMP"/>
    <property type="match status" value="1"/>
</dbReference>
<dbReference type="InterPro" id="IPR036097">
    <property type="entry name" value="HisK_dim/P_sf"/>
</dbReference>
<dbReference type="EC" id="2.7.13.3" evidence="3"/>
<dbReference type="PANTHER" id="PTHR45453:SF1">
    <property type="entry name" value="PHOSPHATE REGULON SENSOR PROTEIN PHOR"/>
    <property type="match status" value="1"/>
</dbReference>
<feature type="coiled-coil region" evidence="12">
    <location>
        <begin position="305"/>
        <end position="332"/>
    </location>
</feature>
<evidence type="ECO:0000256" key="5">
    <source>
        <dbReference type="ARBA" id="ARBA00022553"/>
    </source>
</evidence>
<dbReference type="CDD" id="cd06225">
    <property type="entry name" value="HAMP"/>
    <property type="match status" value="1"/>
</dbReference>
<evidence type="ECO:0000256" key="7">
    <source>
        <dbReference type="ARBA" id="ARBA00022741"/>
    </source>
</evidence>
<dbReference type="Gene3D" id="3.30.450.20">
    <property type="entry name" value="PAS domain"/>
    <property type="match status" value="2"/>
</dbReference>
<dbReference type="FunFam" id="1.10.287.130:FF:000008">
    <property type="entry name" value="Two-component sensor histidine kinase"/>
    <property type="match status" value="1"/>
</dbReference>
<dbReference type="NCBIfam" id="TIGR00229">
    <property type="entry name" value="sensory_box"/>
    <property type="match status" value="1"/>
</dbReference>
<dbReference type="Proteomes" id="UP000219329">
    <property type="component" value="Unassembled WGS sequence"/>
</dbReference>
<keyword evidence="9" id="KW-0067">ATP-binding</keyword>
<evidence type="ECO:0000256" key="2">
    <source>
        <dbReference type="ARBA" id="ARBA00004236"/>
    </source>
</evidence>
<dbReference type="GO" id="GO:0005524">
    <property type="term" value="F:ATP binding"/>
    <property type="evidence" value="ECO:0007669"/>
    <property type="project" value="UniProtKB-KW"/>
</dbReference>
<comment type="catalytic activity">
    <reaction evidence="1">
        <text>ATP + protein L-histidine = ADP + protein N-phospho-L-histidine.</text>
        <dbReference type="EC" id="2.7.13.3"/>
    </reaction>
</comment>
<dbReference type="InterPro" id="IPR004358">
    <property type="entry name" value="Sig_transdc_His_kin-like_C"/>
</dbReference>
<proteinExistence type="predicted"/>
<dbReference type="CDD" id="cd00130">
    <property type="entry name" value="PAS"/>
    <property type="match status" value="1"/>
</dbReference>
<dbReference type="SUPFAM" id="SSF55785">
    <property type="entry name" value="PYP-like sensor domain (PAS domain)"/>
    <property type="match status" value="1"/>
</dbReference>
<dbReference type="SUPFAM" id="SSF47384">
    <property type="entry name" value="Homodimeric domain of signal transducing histidine kinase"/>
    <property type="match status" value="1"/>
</dbReference>
<evidence type="ECO:0000256" key="9">
    <source>
        <dbReference type="ARBA" id="ARBA00022840"/>
    </source>
</evidence>
<evidence type="ECO:0000256" key="10">
    <source>
        <dbReference type="ARBA" id="ARBA00023012"/>
    </source>
</evidence>
<evidence type="ECO:0000259" key="14">
    <source>
        <dbReference type="PROSITE" id="PS50109"/>
    </source>
</evidence>
<evidence type="ECO:0000313" key="17">
    <source>
        <dbReference type="EMBL" id="PDH32254.1"/>
    </source>
</evidence>
<feature type="transmembrane region" description="Helical" evidence="13">
    <location>
        <begin position="6"/>
        <end position="29"/>
    </location>
</feature>
<dbReference type="SUPFAM" id="SSF55874">
    <property type="entry name" value="ATPase domain of HSP90 chaperone/DNA topoisomerase II/histidine kinase"/>
    <property type="match status" value="1"/>
</dbReference>
<feature type="domain" description="Histidine kinase" evidence="14">
    <location>
        <begin position="377"/>
        <end position="595"/>
    </location>
</feature>
<evidence type="ECO:0000256" key="4">
    <source>
        <dbReference type="ARBA" id="ARBA00022475"/>
    </source>
</evidence>
<keyword evidence="13" id="KW-0812">Transmembrane</keyword>
<feature type="transmembrane region" description="Helical" evidence="13">
    <location>
        <begin position="174"/>
        <end position="194"/>
    </location>
</feature>
<evidence type="ECO:0000313" key="18">
    <source>
        <dbReference type="Proteomes" id="UP000219329"/>
    </source>
</evidence>
<dbReference type="SUPFAM" id="SSF158472">
    <property type="entry name" value="HAMP domain-like"/>
    <property type="match status" value="1"/>
</dbReference>
<dbReference type="PROSITE" id="PS50112">
    <property type="entry name" value="PAS"/>
    <property type="match status" value="1"/>
</dbReference>
<dbReference type="FunFam" id="3.30.565.10:FF:000023">
    <property type="entry name" value="PAS domain-containing sensor histidine kinase"/>
    <property type="match status" value="1"/>
</dbReference>
<dbReference type="Gene3D" id="1.10.287.130">
    <property type="match status" value="1"/>
</dbReference>
<sequence>MFRSKLFWRLYSGYAAIIVFSTLIVGILLSRQLSENATQDIENSLSVRSELLTEIGKEMLLQVPSEVIELDLQATLQELGTRTQSRLTIIRPDGRVIADSEESPVAMGNHLQRPEIIDARDTGSGITSRFSQTQQQMMIYKALPVRDGARLLGFVRVSLAAAEVDIQLTQLRRIILISASIVAIIALLIGLYFANRFTEPLSKMTQVAEAISQGDYERRINVSETDEIGSLASAINRMARSSATRMDEITLERNRLSSIFAGMVEGVIDVDQSQKIVHINQVAADLLGLSVQSCIGQPIWEVVRVAEIIDALEQALNNREIVKAQMRHLSEEDDLVVDIYAASLQNEHGDAIGAVVVLHNISELDHLERIRRDFVANASHELKTPITAIRGLTETILDDKEMPETTRDEFIQKAHAQSLRLSTLVTDLMTISRLESDQQQTSSSVFDIVELVRLSLLESEPARNEKQLELNSALSEKPLLLFGDRQAISQLADNLIDNAIKYTDVAGSISVGLEQLAQLAILTVKDSGIGISPQYQQRIFERFYRVDKARSRELGGTGLGLSIVKNIADRHGGNISVESQPGIGSTFKVALPLHSRSPESAK</sequence>
<dbReference type="PROSITE" id="PS50109">
    <property type="entry name" value="HIS_KIN"/>
    <property type="match status" value="1"/>
</dbReference>
<keyword evidence="4" id="KW-1003">Cell membrane</keyword>
<evidence type="ECO:0000256" key="3">
    <source>
        <dbReference type="ARBA" id="ARBA00012438"/>
    </source>
</evidence>
<dbReference type="SMART" id="SM00388">
    <property type="entry name" value="HisKA"/>
    <property type="match status" value="1"/>
</dbReference>
<dbReference type="PRINTS" id="PR00344">
    <property type="entry name" value="BCTRLSENSOR"/>
</dbReference>
<dbReference type="InterPro" id="IPR003594">
    <property type="entry name" value="HATPase_dom"/>
</dbReference>
<comment type="caution">
    <text evidence="17">The sequence shown here is derived from an EMBL/GenBank/DDBJ whole genome shotgun (WGS) entry which is preliminary data.</text>
</comment>
<dbReference type="GO" id="GO:0004721">
    <property type="term" value="F:phosphoprotein phosphatase activity"/>
    <property type="evidence" value="ECO:0007669"/>
    <property type="project" value="TreeGrafter"/>
</dbReference>
<accession>A0A2A5W7H5</accession>
<dbReference type="SMART" id="SM00091">
    <property type="entry name" value="PAS"/>
    <property type="match status" value="1"/>
</dbReference>
<dbReference type="InterPro" id="IPR005467">
    <property type="entry name" value="His_kinase_dom"/>
</dbReference>
<evidence type="ECO:0000256" key="13">
    <source>
        <dbReference type="SAM" id="Phobius"/>
    </source>
</evidence>
<evidence type="ECO:0000259" key="15">
    <source>
        <dbReference type="PROSITE" id="PS50112"/>
    </source>
</evidence>
<dbReference type="SMART" id="SM00387">
    <property type="entry name" value="HATPase_c"/>
    <property type="match status" value="1"/>
</dbReference>
<evidence type="ECO:0000256" key="11">
    <source>
        <dbReference type="ARBA" id="ARBA00023136"/>
    </source>
</evidence>
<dbReference type="CDD" id="cd00075">
    <property type="entry name" value="HATPase"/>
    <property type="match status" value="1"/>
</dbReference>
<organism evidence="17 18">
    <name type="scientific">OM182 bacterium MED-G28</name>
    <dbReference type="NCBI Taxonomy" id="1986256"/>
    <lineage>
        <taxon>Bacteria</taxon>
        <taxon>Pseudomonadati</taxon>
        <taxon>Pseudomonadota</taxon>
        <taxon>Gammaproteobacteria</taxon>
        <taxon>OMG group</taxon>
        <taxon>OM182 clade</taxon>
    </lineage>
</organism>
<evidence type="ECO:0000256" key="12">
    <source>
        <dbReference type="SAM" id="Coils"/>
    </source>
</evidence>
<dbReference type="PANTHER" id="PTHR45453">
    <property type="entry name" value="PHOSPHATE REGULON SENSOR PROTEIN PHOR"/>
    <property type="match status" value="1"/>
</dbReference>
<reference evidence="17 18" key="1">
    <citation type="submission" date="2017-08" db="EMBL/GenBank/DDBJ databases">
        <title>Fine stratification of microbial communities through a metagenomic profile of the photic zone.</title>
        <authorList>
            <person name="Haro-Moreno J.M."/>
            <person name="Lopez-Perez M."/>
            <person name="De La Torre J."/>
            <person name="Picazo A."/>
            <person name="Camacho A."/>
            <person name="Rodriguez-Valera F."/>
        </authorList>
    </citation>
    <scope>NUCLEOTIDE SEQUENCE [LARGE SCALE GENOMIC DNA]</scope>
    <source>
        <strain evidence="17">MED-G28</strain>
    </source>
</reference>
<dbReference type="AlphaFoldDB" id="A0A2A5W7H5"/>
<keyword evidence="12" id="KW-0175">Coiled coil</keyword>
<dbReference type="Gene3D" id="6.10.340.10">
    <property type="match status" value="1"/>
</dbReference>
<dbReference type="InterPro" id="IPR000014">
    <property type="entry name" value="PAS"/>
</dbReference>
<dbReference type="GO" id="GO:0016036">
    <property type="term" value="P:cellular response to phosphate starvation"/>
    <property type="evidence" value="ECO:0007669"/>
    <property type="project" value="TreeGrafter"/>
</dbReference>
<dbReference type="Pfam" id="PF00672">
    <property type="entry name" value="HAMP"/>
    <property type="match status" value="1"/>
</dbReference>
<keyword evidence="6" id="KW-0808">Transferase</keyword>
<dbReference type="Pfam" id="PF08448">
    <property type="entry name" value="PAS_4"/>
    <property type="match status" value="1"/>
</dbReference>
<dbReference type="CDD" id="cd00082">
    <property type="entry name" value="HisKA"/>
    <property type="match status" value="1"/>
</dbReference>
<comment type="subcellular location">
    <subcellularLocation>
        <location evidence="2">Cell membrane</location>
    </subcellularLocation>
</comment>
<dbReference type="GO" id="GO:0000155">
    <property type="term" value="F:phosphorelay sensor kinase activity"/>
    <property type="evidence" value="ECO:0007669"/>
    <property type="project" value="InterPro"/>
</dbReference>
<keyword evidence="8" id="KW-0418">Kinase</keyword>
<feature type="domain" description="PAS" evidence="15">
    <location>
        <begin position="252"/>
        <end position="303"/>
    </location>
</feature>
<evidence type="ECO:0000259" key="16">
    <source>
        <dbReference type="PROSITE" id="PS50885"/>
    </source>
</evidence>
<dbReference type="Pfam" id="PF02518">
    <property type="entry name" value="HATPase_c"/>
    <property type="match status" value="1"/>
</dbReference>
<gene>
    <name evidence="17" type="ORF">CNF02_12415</name>
</gene>
<dbReference type="InterPro" id="IPR035965">
    <property type="entry name" value="PAS-like_dom_sf"/>
</dbReference>
<keyword evidence="11 13" id="KW-0472">Membrane</keyword>
<keyword evidence="13" id="KW-1133">Transmembrane helix</keyword>
<feature type="domain" description="HAMP" evidence="16">
    <location>
        <begin position="195"/>
        <end position="247"/>
    </location>
</feature>
<dbReference type="Pfam" id="PF00512">
    <property type="entry name" value="HisKA"/>
    <property type="match status" value="1"/>
</dbReference>